<dbReference type="HOGENOM" id="CLU_018697_0_1_7"/>
<sequence>MAAEKKVTLVSLGCPKNLLDSEVMLGKLFEDGYELTVDPVDAEYLIVNTCGFIQDAKEESIEHILEMAEIKAKYAGKKLVVSGCLAQRYGNELLQEMPEIDVLVGTGHFQQMPEVLVQLESPAPQREYLSDNVYLYRETDTRIQTTLPHTAYLKIAEGCNHKCTFCIIPKMRGPLKSRTVSSIVAEAEQLGAAGVREAILIAQDSTEYGTDIGLRDGLATLLADLHDRVPTLDWLRVLYLYPSMVRPSLLDVYARHDRICKYFDMPMQHVSDRLLRSMKRGYTQKTLLRLLDGIRQCMPEAAIRTTFIVGFPGETPADVDVLLNFLERAQLDRVGVFTYSLEEGTPSYELPDKVPEHEAAHRRDEIMALQQEISWHKHQALVGRRAWALIDEAATETEPAVGRLSSQAPDIDGVVYVDGPVESGELVQVDITGAEAYDLTARVVTP</sequence>
<evidence type="ECO:0000313" key="12">
    <source>
        <dbReference type="EMBL" id="ETX05599.1"/>
    </source>
</evidence>
<dbReference type="NCBIfam" id="TIGR01125">
    <property type="entry name" value="30S ribosomal protein S12 methylthiotransferase RimO"/>
    <property type="match status" value="1"/>
</dbReference>
<evidence type="ECO:0000256" key="5">
    <source>
        <dbReference type="ARBA" id="ARBA00022723"/>
    </source>
</evidence>
<comment type="caution">
    <text evidence="12">The sequence shown here is derived from an EMBL/GenBank/DDBJ whole genome shotgun (WGS) entry which is preliminary data.</text>
</comment>
<accession>W4M5H3</accession>
<dbReference type="EMBL" id="AZHX01000917">
    <property type="protein sequence ID" value="ETX05599.1"/>
    <property type="molecule type" value="Genomic_DNA"/>
</dbReference>
<dbReference type="GO" id="GO:0046872">
    <property type="term" value="F:metal ion binding"/>
    <property type="evidence" value="ECO:0007669"/>
    <property type="project" value="UniProtKB-KW"/>
</dbReference>
<dbReference type="InterPro" id="IPR058240">
    <property type="entry name" value="rSAM_sf"/>
</dbReference>
<dbReference type="PATRIC" id="fig|1429439.4.peg.3736"/>
<keyword evidence="3 8" id="KW-0808">Transferase</keyword>
<keyword evidence="6 8" id="KW-0408">Iron</keyword>
<evidence type="ECO:0000256" key="8">
    <source>
        <dbReference type="HAMAP-Rule" id="MF_01865"/>
    </source>
</evidence>
<evidence type="ECO:0000256" key="7">
    <source>
        <dbReference type="ARBA" id="ARBA00023014"/>
    </source>
</evidence>
<dbReference type="InterPro" id="IPR023404">
    <property type="entry name" value="rSAM_horseshoe"/>
</dbReference>
<dbReference type="EC" id="2.8.4.4" evidence="8"/>
<organism evidence="12 13">
    <name type="scientific">Candidatus Entotheonella gemina</name>
    <dbReference type="NCBI Taxonomy" id="1429439"/>
    <lineage>
        <taxon>Bacteria</taxon>
        <taxon>Pseudomonadati</taxon>
        <taxon>Nitrospinota/Tectimicrobiota group</taxon>
        <taxon>Candidatus Tectimicrobiota</taxon>
        <taxon>Candidatus Entotheonellia</taxon>
        <taxon>Candidatus Entotheonellales</taxon>
        <taxon>Candidatus Entotheonellaceae</taxon>
        <taxon>Candidatus Entotheonella</taxon>
    </lineage>
</organism>
<feature type="binding site" evidence="8">
    <location>
        <position position="166"/>
    </location>
    <ligand>
        <name>[4Fe-4S] cluster</name>
        <dbReference type="ChEBI" id="CHEBI:49883"/>
        <label>2</label>
        <note>4Fe-4S-S-AdoMet</note>
    </ligand>
</feature>
<name>W4M5H3_9BACT</name>
<dbReference type="CDD" id="cd01335">
    <property type="entry name" value="Radical_SAM"/>
    <property type="match status" value="1"/>
</dbReference>
<dbReference type="GO" id="GO:0103039">
    <property type="term" value="F:protein methylthiotransferase activity"/>
    <property type="evidence" value="ECO:0007669"/>
    <property type="project" value="UniProtKB-EC"/>
</dbReference>
<dbReference type="AlphaFoldDB" id="W4M5H3"/>
<comment type="similarity">
    <text evidence="8">Belongs to the methylthiotransferase family. RimO subfamily.</text>
</comment>
<feature type="binding site" evidence="8">
    <location>
        <position position="163"/>
    </location>
    <ligand>
        <name>[4Fe-4S] cluster</name>
        <dbReference type="ChEBI" id="CHEBI:49883"/>
        <label>2</label>
        <note>4Fe-4S-S-AdoMet</note>
    </ligand>
</feature>
<keyword evidence="5 8" id="KW-0479">Metal-binding</keyword>
<protein>
    <recommendedName>
        <fullName evidence="8">Ribosomal protein uS12 methylthiotransferase RimO</fullName>
        <shortName evidence="8">uS12 MTTase</shortName>
        <shortName evidence="8">uS12 methylthiotransferase</shortName>
        <ecNumber evidence="8">2.8.4.4</ecNumber>
    </recommendedName>
    <alternativeName>
        <fullName evidence="8">Ribosomal protein uS12 (aspartate-C(3))-methylthiotransferase</fullName>
    </alternativeName>
    <alternativeName>
        <fullName evidence="8">Ribosome maturation factor RimO</fullName>
    </alternativeName>
</protein>
<dbReference type="InterPro" id="IPR013848">
    <property type="entry name" value="Methylthiotransferase_N"/>
</dbReference>
<dbReference type="SUPFAM" id="SSF102114">
    <property type="entry name" value="Radical SAM enzymes"/>
    <property type="match status" value="1"/>
</dbReference>
<dbReference type="GO" id="GO:0006400">
    <property type="term" value="P:tRNA modification"/>
    <property type="evidence" value="ECO:0007669"/>
    <property type="project" value="InterPro"/>
</dbReference>
<dbReference type="PROSITE" id="PS01278">
    <property type="entry name" value="MTTASE_RADICAL"/>
    <property type="match status" value="1"/>
</dbReference>
<feature type="binding site" evidence="8">
    <location>
        <position position="50"/>
    </location>
    <ligand>
        <name>[4Fe-4S] cluster</name>
        <dbReference type="ChEBI" id="CHEBI:49883"/>
        <label>1</label>
    </ligand>
</feature>
<feature type="domain" description="MTTase N-terminal" evidence="10">
    <location>
        <begin position="5"/>
        <end position="121"/>
    </location>
</feature>
<evidence type="ECO:0000313" key="13">
    <source>
        <dbReference type="Proteomes" id="UP000019140"/>
    </source>
</evidence>
<comment type="cofactor">
    <cofactor evidence="8">
        <name>[4Fe-4S] cluster</name>
        <dbReference type="ChEBI" id="CHEBI:49883"/>
    </cofactor>
    <text evidence="8">Binds 2 [4Fe-4S] clusters. One cluster is coordinated with 3 cysteines and an exchangeable S-adenosyl-L-methionine.</text>
</comment>
<dbReference type="GO" id="GO:0051539">
    <property type="term" value="F:4 iron, 4 sulfur cluster binding"/>
    <property type="evidence" value="ECO:0007669"/>
    <property type="project" value="UniProtKB-UniRule"/>
</dbReference>
<evidence type="ECO:0000256" key="2">
    <source>
        <dbReference type="ARBA" id="ARBA00022490"/>
    </source>
</evidence>
<dbReference type="SFLD" id="SFLDF00274">
    <property type="entry name" value="ribosomal_protein_S12_methylth"/>
    <property type="match status" value="1"/>
</dbReference>
<dbReference type="Proteomes" id="UP000019140">
    <property type="component" value="Unassembled WGS sequence"/>
</dbReference>
<dbReference type="InterPro" id="IPR006638">
    <property type="entry name" value="Elp3/MiaA/NifB-like_rSAM"/>
</dbReference>
<dbReference type="InterPro" id="IPR038135">
    <property type="entry name" value="Methylthiotransferase_N_sf"/>
</dbReference>
<gene>
    <name evidence="8" type="primary">rimO</name>
    <name evidence="12" type="ORF">ETSY2_22015</name>
</gene>
<dbReference type="HAMAP" id="MF_01865">
    <property type="entry name" value="MTTase_RimO"/>
    <property type="match status" value="1"/>
</dbReference>
<dbReference type="InterPro" id="IPR005840">
    <property type="entry name" value="Ribosomal_uS12_MeSTrfase_RimO"/>
</dbReference>
<dbReference type="SFLD" id="SFLDS00029">
    <property type="entry name" value="Radical_SAM"/>
    <property type="match status" value="1"/>
</dbReference>
<comment type="subcellular location">
    <subcellularLocation>
        <location evidence="8">Cytoplasm</location>
    </subcellularLocation>
</comment>
<dbReference type="PANTHER" id="PTHR43837:SF1">
    <property type="entry name" value="RIBOSOMAL PROTEIN US12 METHYLTHIOTRANSFERASE RIMO"/>
    <property type="match status" value="1"/>
</dbReference>
<dbReference type="Pfam" id="PF18693">
    <property type="entry name" value="TRAM_2"/>
    <property type="match status" value="1"/>
</dbReference>
<feature type="binding site" evidence="8">
    <location>
        <position position="84"/>
    </location>
    <ligand>
        <name>[4Fe-4S] cluster</name>
        <dbReference type="ChEBI" id="CHEBI:49883"/>
        <label>1</label>
    </ligand>
</feature>
<dbReference type="Gene3D" id="3.40.50.12160">
    <property type="entry name" value="Methylthiotransferase, N-terminal domain"/>
    <property type="match status" value="1"/>
</dbReference>
<keyword evidence="7 8" id="KW-0411">Iron-sulfur</keyword>
<dbReference type="InterPro" id="IPR020612">
    <property type="entry name" value="Methylthiotransferase_CS"/>
</dbReference>
<dbReference type="NCBIfam" id="TIGR00089">
    <property type="entry name" value="MiaB/RimO family radical SAM methylthiotransferase"/>
    <property type="match status" value="1"/>
</dbReference>
<comment type="catalytic activity">
    <reaction evidence="8">
        <text>L-aspartate(89)-[ribosomal protein uS12]-hydrogen + (sulfur carrier)-SH + AH2 + 2 S-adenosyl-L-methionine = 3-methylsulfanyl-L-aspartate(89)-[ribosomal protein uS12]-hydrogen + (sulfur carrier)-H + 5'-deoxyadenosine + L-methionine + A + S-adenosyl-L-homocysteine + 2 H(+)</text>
        <dbReference type="Rhea" id="RHEA:37087"/>
        <dbReference type="Rhea" id="RHEA-COMP:10460"/>
        <dbReference type="Rhea" id="RHEA-COMP:10461"/>
        <dbReference type="Rhea" id="RHEA-COMP:14737"/>
        <dbReference type="Rhea" id="RHEA-COMP:14739"/>
        <dbReference type="ChEBI" id="CHEBI:13193"/>
        <dbReference type="ChEBI" id="CHEBI:15378"/>
        <dbReference type="ChEBI" id="CHEBI:17319"/>
        <dbReference type="ChEBI" id="CHEBI:17499"/>
        <dbReference type="ChEBI" id="CHEBI:29917"/>
        <dbReference type="ChEBI" id="CHEBI:29961"/>
        <dbReference type="ChEBI" id="CHEBI:57844"/>
        <dbReference type="ChEBI" id="CHEBI:57856"/>
        <dbReference type="ChEBI" id="CHEBI:59789"/>
        <dbReference type="ChEBI" id="CHEBI:64428"/>
        <dbReference type="ChEBI" id="CHEBI:73599"/>
        <dbReference type="EC" id="2.8.4.4"/>
    </reaction>
</comment>
<dbReference type="Gene3D" id="2.40.50.140">
    <property type="entry name" value="Nucleic acid-binding proteins"/>
    <property type="match status" value="1"/>
</dbReference>
<dbReference type="Pfam" id="PF04055">
    <property type="entry name" value="Radical_SAM"/>
    <property type="match status" value="1"/>
</dbReference>
<dbReference type="InterPro" id="IPR007197">
    <property type="entry name" value="rSAM"/>
</dbReference>
<evidence type="ECO:0000256" key="4">
    <source>
        <dbReference type="ARBA" id="ARBA00022691"/>
    </source>
</evidence>
<dbReference type="InterPro" id="IPR005839">
    <property type="entry name" value="Methylthiotransferase"/>
</dbReference>
<keyword evidence="4 8" id="KW-0949">S-adenosyl-L-methionine</keyword>
<comment type="function">
    <text evidence="8">Catalyzes the methylthiolation of an aspartic acid residue of ribosomal protein uS12.</text>
</comment>
<evidence type="ECO:0000259" key="11">
    <source>
        <dbReference type="PROSITE" id="PS51918"/>
    </source>
</evidence>
<dbReference type="Pfam" id="PF00919">
    <property type="entry name" value="UPF0004"/>
    <property type="match status" value="1"/>
</dbReference>
<reference evidence="12 13" key="1">
    <citation type="journal article" date="2014" name="Nature">
        <title>An environmental bacterial taxon with a large and distinct metabolic repertoire.</title>
        <authorList>
            <person name="Wilson M.C."/>
            <person name="Mori T."/>
            <person name="Ruckert C."/>
            <person name="Uria A.R."/>
            <person name="Helf M.J."/>
            <person name="Takada K."/>
            <person name="Gernert C."/>
            <person name="Steffens U.A."/>
            <person name="Heycke N."/>
            <person name="Schmitt S."/>
            <person name="Rinke C."/>
            <person name="Helfrich E.J."/>
            <person name="Brachmann A.O."/>
            <person name="Gurgui C."/>
            <person name="Wakimoto T."/>
            <person name="Kracht M."/>
            <person name="Crusemann M."/>
            <person name="Hentschel U."/>
            <person name="Abe I."/>
            <person name="Matsunaga S."/>
            <person name="Kalinowski J."/>
            <person name="Takeyama H."/>
            <person name="Piel J."/>
        </authorList>
    </citation>
    <scope>NUCLEOTIDE SEQUENCE [LARGE SCALE GENOMIC DNA]</scope>
    <source>
        <strain evidence="13">TSY2</strain>
    </source>
</reference>
<keyword evidence="1 8" id="KW-0004">4Fe-4S</keyword>
<dbReference type="InterPro" id="IPR002792">
    <property type="entry name" value="TRAM_dom"/>
</dbReference>
<dbReference type="GO" id="GO:0035599">
    <property type="term" value="F:aspartic acid methylthiotransferase activity"/>
    <property type="evidence" value="ECO:0007669"/>
    <property type="project" value="TreeGrafter"/>
</dbReference>
<dbReference type="SMART" id="SM00729">
    <property type="entry name" value="Elp3"/>
    <property type="match status" value="1"/>
</dbReference>
<proteinExistence type="inferred from homology"/>
<evidence type="ECO:0000256" key="6">
    <source>
        <dbReference type="ARBA" id="ARBA00023004"/>
    </source>
</evidence>
<dbReference type="SFLD" id="SFLDG01061">
    <property type="entry name" value="methylthiotransferase"/>
    <property type="match status" value="1"/>
</dbReference>
<keyword evidence="2 8" id="KW-0963">Cytoplasm</keyword>
<feature type="binding site" evidence="8">
    <location>
        <position position="159"/>
    </location>
    <ligand>
        <name>[4Fe-4S] cluster</name>
        <dbReference type="ChEBI" id="CHEBI:49883"/>
        <label>2</label>
        <note>4Fe-4S-S-AdoMet</note>
    </ligand>
</feature>
<dbReference type="Gene3D" id="3.80.30.20">
    <property type="entry name" value="tm_1862 like domain"/>
    <property type="match status" value="1"/>
</dbReference>
<keyword evidence="13" id="KW-1185">Reference proteome</keyword>
<evidence type="ECO:0000256" key="1">
    <source>
        <dbReference type="ARBA" id="ARBA00022485"/>
    </source>
</evidence>
<dbReference type="FunFam" id="3.80.30.20:FF:000001">
    <property type="entry name" value="tRNA-2-methylthio-N(6)-dimethylallyladenosine synthase 2"/>
    <property type="match status" value="1"/>
</dbReference>
<dbReference type="PANTHER" id="PTHR43837">
    <property type="entry name" value="RIBOSOMAL PROTEIN S12 METHYLTHIOTRANSFERASE RIMO"/>
    <property type="match status" value="1"/>
</dbReference>
<evidence type="ECO:0000256" key="3">
    <source>
        <dbReference type="ARBA" id="ARBA00022679"/>
    </source>
</evidence>
<feature type="domain" description="Radical SAM core" evidence="11">
    <location>
        <begin position="145"/>
        <end position="377"/>
    </location>
</feature>
<feature type="domain" description="TRAM" evidence="9">
    <location>
        <begin position="379"/>
        <end position="445"/>
    </location>
</feature>
<dbReference type="PROSITE" id="PS50926">
    <property type="entry name" value="TRAM"/>
    <property type="match status" value="1"/>
</dbReference>
<feature type="binding site" evidence="8">
    <location>
        <position position="14"/>
    </location>
    <ligand>
        <name>[4Fe-4S] cluster</name>
        <dbReference type="ChEBI" id="CHEBI:49883"/>
        <label>1</label>
    </ligand>
</feature>
<dbReference type="GO" id="GO:0005829">
    <property type="term" value="C:cytosol"/>
    <property type="evidence" value="ECO:0007669"/>
    <property type="project" value="TreeGrafter"/>
</dbReference>
<dbReference type="PROSITE" id="PS51449">
    <property type="entry name" value="MTTASE_N"/>
    <property type="match status" value="1"/>
</dbReference>
<evidence type="ECO:0000259" key="9">
    <source>
        <dbReference type="PROSITE" id="PS50926"/>
    </source>
</evidence>
<dbReference type="PROSITE" id="PS51918">
    <property type="entry name" value="RADICAL_SAM"/>
    <property type="match status" value="1"/>
</dbReference>
<dbReference type="InterPro" id="IPR012340">
    <property type="entry name" value="NA-bd_OB-fold"/>
</dbReference>
<evidence type="ECO:0000259" key="10">
    <source>
        <dbReference type="PROSITE" id="PS51449"/>
    </source>
</evidence>
<dbReference type="SFLD" id="SFLDG01082">
    <property type="entry name" value="B12-binding_domain_containing"/>
    <property type="match status" value="1"/>
</dbReference>